<keyword evidence="4" id="KW-1185">Reference proteome</keyword>
<evidence type="ECO:0000313" key="4">
    <source>
        <dbReference type="Proteomes" id="UP001597546"/>
    </source>
</evidence>
<sequence length="305" mass="33656">MNYKNLLFLLMMLGTVNVFANPVIDSIGIENLNGKKIILHKIEAKETYYSLGRTYNLSPSKIMDFNGNVSLHPGEVVKIPTNQIFSNKPVSFSSPKKDEKITKKETTHKVAPGETLYAVASKYNMRVDDLKLMNALKSNNLSIGQVLKVISSEEVSLTPTVEKNAAGNTVLVDKKPVSKPVSSNTPVNKIKYLDSTDSQASIEIPKNRYGITEMNDKGLAVWIEDNNMDATKSYALHRTAPVGTIIKITNPMSNRSVFAKVVGRYTENETTKDVIIVLTKSCADAVGALDKRFLVNITFGIPNEQ</sequence>
<accession>A0ABW5TVQ9</accession>
<evidence type="ECO:0000256" key="1">
    <source>
        <dbReference type="SAM" id="SignalP"/>
    </source>
</evidence>
<dbReference type="InterPro" id="IPR036779">
    <property type="entry name" value="LysM_dom_sf"/>
</dbReference>
<dbReference type="InterPro" id="IPR018392">
    <property type="entry name" value="LysM"/>
</dbReference>
<dbReference type="RefSeq" id="WP_379046905.1">
    <property type="nucleotide sequence ID" value="NZ_JBHSKW010000063.1"/>
</dbReference>
<name>A0ABW5TVQ9_9SPHI</name>
<dbReference type="InterPro" id="IPR036908">
    <property type="entry name" value="RlpA-like_sf"/>
</dbReference>
<dbReference type="PROSITE" id="PS51782">
    <property type="entry name" value="LYSM"/>
    <property type="match status" value="1"/>
</dbReference>
<dbReference type="CDD" id="cd00118">
    <property type="entry name" value="LysM"/>
    <property type="match status" value="1"/>
</dbReference>
<dbReference type="Gene3D" id="2.40.40.10">
    <property type="entry name" value="RlpA-like domain"/>
    <property type="match status" value="1"/>
</dbReference>
<dbReference type="Proteomes" id="UP001597546">
    <property type="component" value="Unassembled WGS sequence"/>
</dbReference>
<keyword evidence="1" id="KW-0732">Signal</keyword>
<feature type="domain" description="LysM" evidence="2">
    <location>
        <begin position="106"/>
        <end position="149"/>
    </location>
</feature>
<dbReference type="PANTHER" id="PTHR33734">
    <property type="entry name" value="LYSM DOMAIN-CONTAINING GPI-ANCHORED PROTEIN 2"/>
    <property type="match status" value="1"/>
</dbReference>
<evidence type="ECO:0000259" key="2">
    <source>
        <dbReference type="PROSITE" id="PS51782"/>
    </source>
</evidence>
<dbReference type="EMBL" id="JBHULV010000047">
    <property type="protein sequence ID" value="MFD2732810.1"/>
    <property type="molecule type" value="Genomic_DNA"/>
</dbReference>
<dbReference type="Pfam" id="PF01476">
    <property type="entry name" value="LysM"/>
    <property type="match status" value="2"/>
</dbReference>
<feature type="chain" id="PRO_5046323158" evidence="1">
    <location>
        <begin position="21"/>
        <end position="305"/>
    </location>
</feature>
<dbReference type="Gene3D" id="3.10.350.10">
    <property type="entry name" value="LysM domain"/>
    <property type="match status" value="2"/>
</dbReference>
<dbReference type="SMART" id="SM00257">
    <property type="entry name" value="LysM"/>
    <property type="match status" value="2"/>
</dbReference>
<dbReference type="PANTHER" id="PTHR33734:SF22">
    <property type="entry name" value="MEMBRANE-BOUND LYTIC MUREIN TRANSGLYCOSYLASE D"/>
    <property type="match status" value="1"/>
</dbReference>
<protein>
    <submittedName>
        <fullName evidence="3">LysM peptidoglycan-binding domain-containing protein</fullName>
    </submittedName>
</protein>
<comment type="caution">
    <text evidence="3">The sequence shown here is derived from an EMBL/GenBank/DDBJ whole genome shotgun (WGS) entry which is preliminary data.</text>
</comment>
<dbReference type="SUPFAM" id="SSF54106">
    <property type="entry name" value="LysM domain"/>
    <property type="match status" value="1"/>
</dbReference>
<organism evidence="3 4">
    <name type="scientific">Pedobacter alpinus</name>
    <dbReference type="NCBI Taxonomy" id="1590643"/>
    <lineage>
        <taxon>Bacteria</taxon>
        <taxon>Pseudomonadati</taxon>
        <taxon>Bacteroidota</taxon>
        <taxon>Sphingobacteriia</taxon>
        <taxon>Sphingobacteriales</taxon>
        <taxon>Sphingobacteriaceae</taxon>
        <taxon>Pedobacter</taxon>
    </lineage>
</organism>
<evidence type="ECO:0000313" key="3">
    <source>
        <dbReference type="EMBL" id="MFD2732810.1"/>
    </source>
</evidence>
<feature type="signal peptide" evidence="1">
    <location>
        <begin position="1"/>
        <end position="20"/>
    </location>
</feature>
<reference evidence="4" key="1">
    <citation type="journal article" date="2019" name="Int. J. Syst. Evol. Microbiol.">
        <title>The Global Catalogue of Microorganisms (GCM) 10K type strain sequencing project: providing services to taxonomists for standard genome sequencing and annotation.</title>
        <authorList>
            <consortium name="The Broad Institute Genomics Platform"/>
            <consortium name="The Broad Institute Genome Sequencing Center for Infectious Disease"/>
            <person name="Wu L."/>
            <person name="Ma J."/>
        </authorList>
    </citation>
    <scope>NUCLEOTIDE SEQUENCE [LARGE SCALE GENOMIC DNA]</scope>
    <source>
        <strain evidence="4">KCTC 42456</strain>
    </source>
</reference>
<gene>
    <name evidence="3" type="ORF">ACFSSE_13960</name>
</gene>
<proteinExistence type="predicted"/>